<protein>
    <recommendedName>
        <fullName evidence="2">SAP domain-containing protein</fullName>
    </recommendedName>
</protein>
<dbReference type="SUPFAM" id="SSF68906">
    <property type="entry name" value="SAP domain"/>
    <property type="match status" value="1"/>
</dbReference>
<accession>A0ABN8LXR5</accession>
<dbReference type="Proteomes" id="UP001159427">
    <property type="component" value="Unassembled WGS sequence"/>
</dbReference>
<dbReference type="Gene3D" id="1.10.720.30">
    <property type="entry name" value="SAP domain"/>
    <property type="match status" value="1"/>
</dbReference>
<evidence type="ECO:0000313" key="3">
    <source>
        <dbReference type="EMBL" id="CAH3022089.1"/>
    </source>
</evidence>
<evidence type="ECO:0000256" key="1">
    <source>
        <dbReference type="SAM" id="MobiDB-lite"/>
    </source>
</evidence>
<dbReference type="SMART" id="SM00513">
    <property type="entry name" value="SAP"/>
    <property type="match status" value="1"/>
</dbReference>
<reference evidence="3 4" key="1">
    <citation type="submission" date="2022-05" db="EMBL/GenBank/DDBJ databases">
        <authorList>
            <consortium name="Genoscope - CEA"/>
            <person name="William W."/>
        </authorList>
    </citation>
    <scope>NUCLEOTIDE SEQUENCE [LARGE SCALE GENOMIC DNA]</scope>
</reference>
<sequence length="516" mass="57908">MERKRHLMIWGDNSTLLNHGHLLLTVNSVYDEALYFTNEEMKANGKGDIDVQSVVERPHVNILGRCGSSEVDQLAYINTRKDCLQSLNIKITTSNGVEITDIVSFFHGDGPQQQFEAGEQKGGNAGCASCSGDARMYKDLAVSFSRPHLTLSERLKKVLQGPAGKNKRNAGLKPFKDLHLEDLRDECRARGLESKGQKKELQEILKEEIGGIQRVPAMMFFDQEKKLADLALGNYEVLPTGPLHDVKEHIANVLTELPSHLEKDEKIAFQDIIECSFGGKEKLRGCDYRLAAVIVAQYLRGRARPKIQTLLDSLTELSKLLYSPAQSCSPKLVHAMTCKEVIGQPKSLTSRKFYGRYWHSLTAHAGKQSRIISAKSTNTEEEEWHFNTLQGVARLTCRRPGDIITPSLIRLQAEQKLAETKQGNAVKVQESQISKYYSTLPPFTNTTVPNDHFIINNPKEYQVHLQSISDFIACGEGVWWCQNLSGVEFLDGPDEPSTRPQGPKLHHFRSSDLKKE</sequence>
<dbReference type="InterPro" id="IPR003034">
    <property type="entry name" value="SAP_dom"/>
</dbReference>
<proteinExistence type="predicted"/>
<feature type="domain" description="SAP" evidence="2">
    <location>
        <begin position="175"/>
        <end position="209"/>
    </location>
</feature>
<dbReference type="EMBL" id="CALNXI010000205">
    <property type="protein sequence ID" value="CAH3022089.1"/>
    <property type="molecule type" value="Genomic_DNA"/>
</dbReference>
<feature type="region of interest" description="Disordered" evidence="1">
    <location>
        <begin position="492"/>
        <end position="516"/>
    </location>
</feature>
<gene>
    <name evidence="3" type="ORF">PEVE_00014067</name>
</gene>
<organism evidence="3 4">
    <name type="scientific">Porites evermanni</name>
    <dbReference type="NCBI Taxonomy" id="104178"/>
    <lineage>
        <taxon>Eukaryota</taxon>
        <taxon>Metazoa</taxon>
        <taxon>Cnidaria</taxon>
        <taxon>Anthozoa</taxon>
        <taxon>Hexacorallia</taxon>
        <taxon>Scleractinia</taxon>
        <taxon>Fungiina</taxon>
        <taxon>Poritidae</taxon>
        <taxon>Porites</taxon>
    </lineage>
</organism>
<dbReference type="PROSITE" id="PS50800">
    <property type="entry name" value="SAP"/>
    <property type="match status" value="1"/>
</dbReference>
<dbReference type="InterPro" id="IPR036361">
    <property type="entry name" value="SAP_dom_sf"/>
</dbReference>
<evidence type="ECO:0000259" key="2">
    <source>
        <dbReference type="PROSITE" id="PS50800"/>
    </source>
</evidence>
<keyword evidence="4" id="KW-1185">Reference proteome</keyword>
<name>A0ABN8LXR5_9CNID</name>
<comment type="caution">
    <text evidence="3">The sequence shown here is derived from an EMBL/GenBank/DDBJ whole genome shotgun (WGS) entry which is preliminary data.</text>
</comment>
<evidence type="ECO:0000313" key="4">
    <source>
        <dbReference type="Proteomes" id="UP001159427"/>
    </source>
</evidence>